<dbReference type="AlphaFoldDB" id="A0A1Y2BZA3"/>
<gene>
    <name evidence="2" type="ORF">LY90DRAFT_672289</name>
</gene>
<dbReference type="Proteomes" id="UP000193920">
    <property type="component" value="Unassembled WGS sequence"/>
</dbReference>
<dbReference type="EMBL" id="MCOG01000129">
    <property type="protein sequence ID" value="ORY40056.1"/>
    <property type="molecule type" value="Genomic_DNA"/>
</dbReference>
<evidence type="ECO:0000313" key="2">
    <source>
        <dbReference type="EMBL" id="ORY40056.1"/>
    </source>
</evidence>
<evidence type="ECO:0000313" key="3">
    <source>
        <dbReference type="Proteomes" id="UP000193920"/>
    </source>
</evidence>
<name>A0A1Y2BZA3_9FUNG</name>
<organism evidence="2 3">
    <name type="scientific">Neocallimastix californiae</name>
    <dbReference type="NCBI Taxonomy" id="1754190"/>
    <lineage>
        <taxon>Eukaryota</taxon>
        <taxon>Fungi</taxon>
        <taxon>Fungi incertae sedis</taxon>
        <taxon>Chytridiomycota</taxon>
        <taxon>Chytridiomycota incertae sedis</taxon>
        <taxon>Neocallimastigomycetes</taxon>
        <taxon>Neocallimastigales</taxon>
        <taxon>Neocallimastigaceae</taxon>
        <taxon>Neocallimastix</taxon>
    </lineage>
</organism>
<feature type="region of interest" description="Disordered" evidence="1">
    <location>
        <begin position="362"/>
        <end position="384"/>
    </location>
</feature>
<comment type="caution">
    <text evidence="2">The sequence shown here is derived from an EMBL/GenBank/DDBJ whole genome shotgun (WGS) entry which is preliminary data.</text>
</comment>
<protein>
    <submittedName>
        <fullName evidence="2">Uncharacterized protein</fullName>
    </submittedName>
</protein>
<accession>A0A1Y2BZA3</accession>
<evidence type="ECO:0000256" key="1">
    <source>
        <dbReference type="SAM" id="MobiDB-lite"/>
    </source>
</evidence>
<proteinExistence type="predicted"/>
<reference evidence="2 3" key="1">
    <citation type="submission" date="2016-08" db="EMBL/GenBank/DDBJ databases">
        <title>A Parts List for Fungal Cellulosomes Revealed by Comparative Genomics.</title>
        <authorList>
            <consortium name="DOE Joint Genome Institute"/>
            <person name="Haitjema C.H."/>
            <person name="Gilmore S.P."/>
            <person name="Henske J.K."/>
            <person name="Solomon K.V."/>
            <person name="De Groot R."/>
            <person name="Kuo A."/>
            <person name="Mondo S.J."/>
            <person name="Salamov A.A."/>
            <person name="Labutti K."/>
            <person name="Zhao Z."/>
            <person name="Chiniquy J."/>
            <person name="Barry K."/>
            <person name="Brewer H.M."/>
            <person name="Purvine S.O."/>
            <person name="Wright A.T."/>
            <person name="Boxma B."/>
            <person name="Van Alen T."/>
            <person name="Hackstein J.H."/>
            <person name="Baker S.E."/>
            <person name="Grigoriev I.V."/>
            <person name="O'Malley M.A."/>
        </authorList>
    </citation>
    <scope>NUCLEOTIDE SEQUENCE [LARGE SCALE GENOMIC DNA]</scope>
    <source>
        <strain evidence="2 3">G1</strain>
    </source>
</reference>
<keyword evidence="3" id="KW-1185">Reference proteome</keyword>
<sequence>MTKNNYQFVMDLGRNKTSNNINSSMMREQPTTYYSISNIESKPINHEKLNFNKNEKELDETLNKYPITTPVNKVLDILLKNEQLGENVHNFINILQKKFLPQINKLEVLLLNNKTYLFIVKILGLSKESTIRAAGAIATITIFYVANTVLRKQKKLLLDIFTYLTPAISVTKMLMKEPELLGSNKNKDTNFGLSNKSDEEETVPFEYVKTHKFKTWLIYLIISSLFNITDNLFINKSKPVIESTITKTVITTTPYLLRDTGKDTVSTVSYVTPLSYRLLSYCGQKVKNTIKYSWYWVMKFGIIYWMGYRDGRETIYDKLVVPCIKKYCEFQLKSKRAFSEMDITFEDSDSFSKKYKYIPTNHQPRVSGNTRDQGLQPSLYNKTNENGFVYSNNGLNSGESSLKRFEDNPKKDDLKNKDFINNKNNDAPNSVKFCGSGESDETKLNSNNSIFNSRMKYGSNFNKKDQNTDLISDDEGSLKNNTFIISNNSPIKHNRSLSLNSINHSNDSLNNYKEIIYDTNNKLHDYYNDTSFDKDYY</sequence>